<evidence type="ECO:0000256" key="5">
    <source>
        <dbReference type="SAM" id="Phobius"/>
    </source>
</evidence>
<dbReference type="GO" id="GO:0016020">
    <property type="term" value="C:membrane"/>
    <property type="evidence" value="ECO:0007669"/>
    <property type="project" value="UniProtKB-SubCell"/>
</dbReference>
<evidence type="ECO:0000256" key="1">
    <source>
        <dbReference type="ARBA" id="ARBA00004141"/>
    </source>
</evidence>
<keyword evidence="4 5" id="KW-0472">Membrane</keyword>
<evidence type="ECO:0000313" key="6">
    <source>
        <dbReference type="EMBL" id="RWR05965.1"/>
    </source>
</evidence>
<evidence type="ECO:0000313" key="10">
    <source>
        <dbReference type="Proteomes" id="UP000284476"/>
    </source>
</evidence>
<feature type="transmembrane region" description="Helical" evidence="5">
    <location>
        <begin position="91"/>
        <end position="111"/>
    </location>
</feature>
<dbReference type="Proteomes" id="UP000284451">
    <property type="component" value="Unassembled WGS sequence"/>
</dbReference>
<dbReference type="Pfam" id="PF13564">
    <property type="entry name" value="DoxX_2"/>
    <property type="match status" value="1"/>
</dbReference>
<name>A0A443J6J7_9RHOB</name>
<evidence type="ECO:0000256" key="3">
    <source>
        <dbReference type="ARBA" id="ARBA00022989"/>
    </source>
</evidence>
<dbReference type="AlphaFoldDB" id="A0A443J6J7"/>
<evidence type="ECO:0000313" key="7">
    <source>
        <dbReference type="EMBL" id="RWR16181.1"/>
    </source>
</evidence>
<accession>A0A443K468</accession>
<dbReference type="InterPro" id="IPR032808">
    <property type="entry name" value="DoxX"/>
</dbReference>
<feature type="transmembrane region" description="Helical" evidence="5">
    <location>
        <begin position="44"/>
        <end position="62"/>
    </location>
</feature>
<evidence type="ECO:0000313" key="8">
    <source>
        <dbReference type="EMBL" id="RWR27525.1"/>
    </source>
</evidence>
<feature type="transmembrane region" description="Helical" evidence="5">
    <location>
        <begin position="67"/>
        <end position="85"/>
    </location>
</feature>
<dbReference type="Proteomes" id="UP000284476">
    <property type="component" value="Unassembled WGS sequence"/>
</dbReference>
<keyword evidence="11" id="KW-1185">Reference proteome</keyword>
<sequence>MRNLPWKSILAWLLAAFFVVGGIGNIFVSSEIAADYRRWGYPDWFHFITGALELSAAVLIAYRPTRLWGACLASGVMVAAAFTVLSHGEFAHAIAPLIVLAVALTVGFLAFREKASQHAGS</sequence>
<gene>
    <name evidence="8" type="ORF">D2T29_18350</name>
    <name evidence="7" type="ORF">D2T30_22240</name>
    <name evidence="6" type="ORF">D2T33_19265</name>
</gene>
<protein>
    <submittedName>
        <fullName evidence="7">DoxX family protein</fullName>
    </submittedName>
</protein>
<evidence type="ECO:0000313" key="11">
    <source>
        <dbReference type="Proteomes" id="UP000285710"/>
    </source>
</evidence>
<dbReference type="EMBL" id="SAUZ01000050">
    <property type="protein sequence ID" value="RWR16181.1"/>
    <property type="molecule type" value="Genomic_DNA"/>
</dbReference>
<dbReference type="EMBL" id="SAUW01000032">
    <property type="protein sequence ID" value="RWR05965.1"/>
    <property type="molecule type" value="Genomic_DNA"/>
</dbReference>
<organism evidence="7 10">
    <name type="scientific">Paenirhodobacter populi</name>
    <dbReference type="NCBI Taxonomy" id="2306993"/>
    <lineage>
        <taxon>Bacteria</taxon>
        <taxon>Pseudomonadati</taxon>
        <taxon>Pseudomonadota</taxon>
        <taxon>Alphaproteobacteria</taxon>
        <taxon>Rhodobacterales</taxon>
        <taxon>Rhodobacter group</taxon>
        <taxon>Paenirhodobacter</taxon>
    </lineage>
</organism>
<reference evidence="9 10" key="1">
    <citation type="submission" date="2019-01" db="EMBL/GenBank/DDBJ databases">
        <title>Sinorhodobacter populi sp. nov. isolated from the symptomatic bark tissue of Populus euramericana canker.</title>
        <authorList>
            <person name="Xu G."/>
        </authorList>
    </citation>
    <scope>NUCLEOTIDE SEQUENCE [LARGE SCALE GENOMIC DNA]</scope>
    <source>
        <strain evidence="8 9">07D10-4-3</strain>
        <strain evidence="6 11">2D-5</strain>
        <strain evidence="7 10">SK2B-1</strain>
    </source>
</reference>
<evidence type="ECO:0000313" key="9">
    <source>
        <dbReference type="Proteomes" id="UP000284451"/>
    </source>
</evidence>
<reference evidence="9 10" key="2">
    <citation type="submission" date="2019-01" db="EMBL/GenBank/DDBJ databases">
        <authorList>
            <person name="Li Y."/>
        </authorList>
    </citation>
    <scope>NUCLEOTIDE SEQUENCE [LARGE SCALE GENOMIC DNA]</scope>
    <source>
        <strain evidence="8 9">07D10-4-3</strain>
        <strain evidence="6 11">2D-5</strain>
        <strain evidence="7 10">SK2B-1</strain>
    </source>
</reference>
<evidence type="ECO:0000256" key="4">
    <source>
        <dbReference type="ARBA" id="ARBA00023136"/>
    </source>
</evidence>
<dbReference type="RefSeq" id="WP_128187672.1">
    <property type="nucleotide sequence ID" value="NZ_JBHRSO010000021.1"/>
</dbReference>
<accession>A0A443J6J7</accession>
<proteinExistence type="predicted"/>
<keyword evidence="2 5" id="KW-0812">Transmembrane</keyword>
<comment type="caution">
    <text evidence="7">The sequence shown here is derived from an EMBL/GenBank/DDBJ whole genome shotgun (WGS) entry which is preliminary data.</text>
</comment>
<comment type="subcellular location">
    <subcellularLocation>
        <location evidence="1">Membrane</location>
        <topology evidence="1">Multi-pass membrane protein</topology>
    </subcellularLocation>
</comment>
<dbReference type="Proteomes" id="UP000285710">
    <property type="component" value="Unassembled WGS sequence"/>
</dbReference>
<evidence type="ECO:0000256" key="2">
    <source>
        <dbReference type="ARBA" id="ARBA00022692"/>
    </source>
</evidence>
<accession>A0A443ILL8</accession>
<dbReference type="EMBL" id="SAUY01000031">
    <property type="protein sequence ID" value="RWR27525.1"/>
    <property type="molecule type" value="Genomic_DNA"/>
</dbReference>
<keyword evidence="3 5" id="KW-1133">Transmembrane helix</keyword>